<dbReference type="RefSeq" id="WP_095413749.1">
    <property type="nucleotide sequence ID" value="NZ_CP018477.1"/>
</dbReference>
<feature type="compositionally biased region" description="Low complexity" evidence="1">
    <location>
        <begin position="97"/>
        <end position="109"/>
    </location>
</feature>
<dbReference type="EMBL" id="CP018477">
    <property type="protein sequence ID" value="ASV73005.1"/>
    <property type="molecule type" value="Genomic_DNA"/>
</dbReference>
<feature type="region of interest" description="Disordered" evidence="1">
    <location>
        <begin position="97"/>
        <end position="117"/>
    </location>
</feature>
<sequence>MDIAELLKNCQNLDRSELQKLLANAPTIQGATSFNGLICDPLPMDILIWLCDILSRRYPKLPWTLINWILIMLELPLVHPAGLLCDATLHPLAPASVGSEVGASSGGKAETAKAECN</sequence>
<keyword evidence="3" id="KW-1185">Reference proteome</keyword>
<evidence type="ECO:0000256" key="1">
    <source>
        <dbReference type="SAM" id="MobiDB-lite"/>
    </source>
</evidence>
<accession>A0A286RAL0</accession>
<evidence type="ECO:0000313" key="3">
    <source>
        <dbReference type="Proteomes" id="UP000215086"/>
    </source>
</evidence>
<protein>
    <submittedName>
        <fullName evidence="2">Uncharacterized protein</fullName>
    </submittedName>
</protein>
<organism evidence="2 3">
    <name type="scientific">Thermogutta terrifontis</name>
    <dbReference type="NCBI Taxonomy" id="1331910"/>
    <lineage>
        <taxon>Bacteria</taxon>
        <taxon>Pseudomonadati</taxon>
        <taxon>Planctomycetota</taxon>
        <taxon>Planctomycetia</taxon>
        <taxon>Pirellulales</taxon>
        <taxon>Thermoguttaceae</taxon>
        <taxon>Thermogutta</taxon>
    </lineage>
</organism>
<dbReference type="AlphaFoldDB" id="A0A286RAL0"/>
<proteinExistence type="predicted"/>
<gene>
    <name evidence="2" type="ORF">THTE_0403</name>
</gene>
<name>A0A286RAL0_9BACT</name>
<dbReference type="KEGG" id="ttf:THTE_0403"/>
<dbReference type="Proteomes" id="UP000215086">
    <property type="component" value="Chromosome"/>
</dbReference>
<evidence type="ECO:0000313" key="2">
    <source>
        <dbReference type="EMBL" id="ASV73005.1"/>
    </source>
</evidence>
<reference evidence="2 3" key="1">
    <citation type="journal article" name="Front. Microbiol.">
        <title>Sugar Metabolism of the First Thermophilic Planctomycete Thermogutta terrifontis: Comparative Genomic and Transcriptomic Approaches.</title>
        <authorList>
            <person name="Elcheninov A.G."/>
            <person name="Menzel P."/>
            <person name="Gudbergsdottir S.R."/>
            <person name="Slesarev A.I."/>
            <person name="Kadnikov V.V."/>
            <person name="Krogh A."/>
            <person name="Bonch-Osmolovskaya E.A."/>
            <person name="Peng X."/>
            <person name="Kublanov I.V."/>
        </authorList>
    </citation>
    <scope>NUCLEOTIDE SEQUENCE [LARGE SCALE GENOMIC DNA]</scope>
    <source>
        <strain evidence="2 3">R1</strain>
    </source>
</reference>